<dbReference type="InterPro" id="IPR002744">
    <property type="entry name" value="MIP18-like"/>
</dbReference>
<dbReference type="Pfam" id="PF01883">
    <property type="entry name" value="FeS_assembly_P"/>
    <property type="match status" value="1"/>
</dbReference>
<evidence type="ECO:0000256" key="1">
    <source>
        <dbReference type="ARBA" id="ARBA00022723"/>
    </source>
</evidence>
<keyword evidence="6" id="KW-0378">Hydrolase</keyword>
<dbReference type="InterPro" id="IPR019591">
    <property type="entry name" value="Mrp/NBP35_ATP-bd"/>
</dbReference>
<dbReference type="InterPro" id="IPR034904">
    <property type="entry name" value="FSCA_dom_sf"/>
</dbReference>
<dbReference type="GO" id="GO:0016887">
    <property type="term" value="F:ATP hydrolysis activity"/>
    <property type="evidence" value="ECO:0007669"/>
    <property type="project" value="UniProtKB-UniRule"/>
</dbReference>
<keyword evidence="9" id="KW-1185">Reference proteome</keyword>
<accession>A0AA48HA73</accession>
<reference evidence="9" key="1">
    <citation type="journal article" date="2023" name="Int. J. Syst. Evol. Microbiol.">
        <title>Mesoterricola silvestris gen. nov., sp. nov., Mesoterricola sediminis sp. nov., Geothrix oryzae sp. nov., Geothrix edaphica sp. nov., Geothrix rubra sp. nov., and Geothrix limicola sp. nov., six novel members of Acidobacteriota isolated from soils.</title>
        <authorList>
            <person name="Itoh H."/>
            <person name="Sugisawa Y."/>
            <person name="Mise K."/>
            <person name="Xu Z."/>
            <person name="Kuniyasu M."/>
            <person name="Ushijima N."/>
            <person name="Kawano K."/>
            <person name="Kobayashi E."/>
            <person name="Shiratori Y."/>
            <person name="Masuda Y."/>
            <person name="Senoo K."/>
        </authorList>
    </citation>
    <scope>NUCLEOTIDE SEQUENCE [LARGE SCALE GENOMIC DNA]</scope>
    <source>
        <strain evidence="9">W79</strain>
    </source>
</reference>
<evidence type="ECO:0000313" key="8">
    <source>
        <dbReference type="EMBL" id="BDU74583.1"/>
    </source>
</evidence>
<feature type="domain" description="MIP18 family-like" evidence="7">
    <location>
        <begin position="7"/>
        <end position="77"/>
    </location>
</feature>
<keyword evidence="1 6" id="KW-0479">Metal-binding</keyword>
<dbReference type="Gene3D" id="3.40.50.300">
    <property type="entry name" value="P-loop containing nucleotide triphosphate hydrolases"/>
    <property type="match status" value="1"/>
</dbReference>
<dbReference type="GO" id="GO:0046872">
    <property type="term" value="F:metal ion binding"/>
    <property type="evidence" value="ECO:0007669"/>
    <property type="project" value="UniProtKB-KW"/>
</dbReference>
<dbReference type="PANTHER" id="PTHR42961:SF2">
    <property type="entry name" value="IRON-SULFUR PROTEIN NUBPL"/>
    <property type="match status" value="1"/>
</dbReference>
<evidence type="ECO:0000256" key="5">
    <source>
        <dbReference type="ARBA" id="ARBA00023014"/>
    </source>
</evidence>
<dbReference type="Proteomes" id="UP001238179">
    <property type="component" value="Chromosome"/>
</dbReference>
<evidence type="ECO:0000313" key="9">
    <source>
        <dbReference type="Proteomes" id="UP001238179"/>
    </source>
</evidence>
<dbReference type="InterPro" id="IPR027417">
    <property type="entry name" value="P-loop_NTPase"/>
</dbReference>
<keyword evidence="2 6" id="KW-0547">Nucleotide-binding</keyword>
<evidence type="ECO:0000256" key="2">
    <source>
        <dbReference type="ARBA" id="ARBA00022741"/>
    </source>
</evidence>
<dbReference type="Pfam" id="PF10609">
    <property type="entry name" value="ParA"/>
    <property type="match status" value="1"/>
</dbReference>
<dbReference type="GO" id="GO:0005524">
    <property type="term" value="F:ATP binding"/>
    <property type="evidence" value="ECO:0007669"/>
    <property type="project" value="UniProtKB-UniRule"/>
</dbReference>
<dbReference type="AlphaFoldDB" id="A0AA48HA73"/>
<dbReference type="Gene3D" id="3.30.300.130">
    <property type="entry name" value="Fe-S cluster assembly (FSCA)"/>
    <property type="match status" value="1"/>
</dbReference>
<organism evidence="8 9">
    <name type="scientific">Mesoterricola silvestris</name>
    <dbReference type="NCBI Taxonomy" id="2927979"/>
    <lineage>
        <taxon>Bacteria</taxon>
        <taxon>Pseudomonadati</taxon>
        <taxon>Acidobacteriota</taxon>
        <taxon>Holophagae</taxon>
        <taxon>Holophagales</taxon>
        <taxon>Holophagaceae</taxon>
        <taxon>Mesoterricola</taxon>
    </lineage>
</organism>
<comment type="similarity">
    <text evidence="6">Belongs to the Mrp/NBP35 ATP-binding proteins family.</text>
</comment>
<evidence type="ECO:0000256" key="6">
    <source>
        <dbReference type="HAMAP-Rule" id="MF_02040"/>
    </source>
</evidence>
<keyword evidence="4 6" id="KW-0408">Iron</keyword>
<dbReference type="GO" id="GO:0016226">
    <property type="term" value="P:iron-sulfur cluster assembly"/>
    <property type="evidence" value="ECO:0007669"/>
    <property type="project" value="InterPro"/>
</dbReference>
<proteinExistence type="inferred from homology"/>
<dbReference type="SUPFAM" id="SSF52540">
    <property type="entry name" value="P-loop containing nucleoside triphosphate hydrolases"/>
    <property type="match status" value="1"/>
</dbReference>
<evidence type="ECO:0000256" key="3">
    <source>
        <dbReference type="ARBA" id="ARBA00022840"/>
    </source>
</evidence>
<dbReference type="GO" id="GO:0051539">
    <property type="term" value="F:4 iron, 4 sulfur cluster binding"/>
    <property type="evidence" value="ECO:0007669"/>
    <property type="project" value="TreeGrafter"/>
</dbReference>
<keyword evidence="3 6" id="KW-0067">ATP-binding</keyword>
<comment type="function">
    <text evidence="6">Binds and transfers iron-sulfur (Fe-S) clusters to target apoproteins. Can hydrolyze ATP.</text>
</comment>
<dbReference type="RefSeq" id="WP_316413258.1">
    <property type="nucleotide sequence ID" value="NZ_AP027080.1"/>
</dbReference>
<gene>
    <name evidence="8" type="ORF">METEAL_37570</name>
</gene>
<dbReference type="InterPro" id="IPR044304">
    <property type="entry name" value="NUBPL-like"/>
</dbReference>
<sequence length="342" mass="36259">MGTRISRAAIYDVLNAYQIPGANANLVALKAVKAIDVEDAEVILRLQLLDAYQDREQVVRQALGGAVGAIDGVEKVTIAIEWERTAQAEFKNLLPTVKKCYVIASGKGGVGKSTVASNLAVAMAALGYKVGLLDADIHGPSMGMMFGIKEGPEATPEGKIIPVEKFGLKLMSIAFLIDEDRPVIWRGPMLNKALTQFLGDVLWGDLDFLFIDLPPGTGDTQISLIQNAKVDGAVIVSTPQDVAFLDARKAIGLFQTVKVPVTGVVENMSSFVCPTCHTETQIFGHGGVKAAAQRLGLPFLGEVPIDLAIRIGGDSGVPLVAAHPDSPQTKAFMGMARELAKA</sequence>
<dbReference type="KEGG" id="msil:METEAL_37570"/>
<dbReference type="HAMAP" id="MF_02040">
    <property type="entry name" value="Mrp_NBP35"/>
    <property type="match status" value="1"/>
</dbReference>
<protein>
    <recommendedName>
        <fullName evidence="6">Iron-sulfur cluster carrier protein</fullName>
    </recommendedName>
</protein>
<comment type="subunit">
    <text evidence="6">Homodimer.</text>
</comment>
<dbReference type="FunFam" id="3.40.50.300:FF:001119">
    <property type="entry name" value="Iron-sulfur cluster carrier protein"/>
    <property type="match status" value="1"/>
</dbReference>
<name>A0AA48HA73_9BACT</name>
<feature type="binding site" evidence="6">
    <location>
        <begin position="106"/>
        <end position="113"/>
    </location>
    <ligand>
        <name>ATP</name>
        <dbReference type="ChEBI" id="CHEBI:30616"/>
    </ligand>
</feature>
<dbReference type="PANTHER" id="PTHR42961">
    <property type="entry name" value="IRON-SULFUR PROTEIN NUBPL"/>
    <property type="match status" value="1"/>
</dbReference>
<dbReference type="EMBL" id="AP027080">
    <property type="protein sequence ID" value="BDU74583.1"/>
    <property type="molecule type" value="Genomic_DNA"/>
</dbReference>
<dbReference type="GO" id="GO:0140663">
    <property type="term" value="F:ATP-dependent FeS chaperone activity"/>
    <property type="evidence" value="ECO:0007669"/>
    <property type="project" value="InterPro"/>
</dbReference>
<dbReference type="CDD" id="cd02037">
    <property type="entry name" value="Mrp_NBP35"/>
    <property type="match status" value="1"/>
</dbReference>
<dbReference type="InterPro" id="IPR033756">
    <property type="entry name" value="YlxH/NBP35"/>
</dbReference>
<dbReference type="SUPFAM" id="SSF117916">
    <property type="entry name" value="Fe-S cluster assembly (FSCA) domain-like"/>
    <property type="match status" value="1"/>
</dbReference>
<evidence type="ECO:0000256" key="4">
    <source>
        <dbReference type="ARBA" id="ARBA00023004"/>
    </source>
</evidence>
<evidence type="ECO:0000259" key="7">
    <source>
        <dbReference type="Pfam" id="PF01883"/>
    </source>
</evidence>
<keyword evidence="5 6" id="KW-0411">Iron-sulfur</keyword>